<dbReference type="KEGG" id="hanx:ABSL23_06755"/>
<dbReference type="RefSeq" id="WP_059055627.1">
    <property type="nucleotide sequence ID" value="NZ_CP159204.1"/>
</dbReference>
<dbReference type="NCBIfam" id="NF045517">
    <property type="entry name" value="halo_surf_dom"/>
    <property type="match status" value="1"/>
</dbReference>
<reference evidence="2" key="1">
    <citation type="submission" date="2024-06" db="EMBL/GenBank/DDBJ databases">
        <title>Genome Sequence of an extremely halophilic archaeon isolated from Permian era halite, Salado Formation, Carlsbad, New Mexico: Halobacterium sp. strain NMX12-1.</title>
        <authorList>
            <person name="Sotoa L."/>
            <person name="DasSarma P."/>
            <person name="Anton B.P."/>
            <person name="Vincze T."/>
            <person name="Verma I."/>
            <person name="Eralp B."/>
            <person name="Powers D.W."/>
            <person name="Dozier B.L."/>
            <person name="Roberts R.J."/>
            <person name="DasSarma S."/>
        </authorList>
    </citation>
    <scope>NUCLEOTIDE SEQUENCE</scope>
    <source>
        <strain evidence="2">NMX12-1</strain>
    </source>
</reference>
<gene>
    <name evidence="2" type="ORF">ABSL23_06755</name>
</gene>
<dbReference type="EMBL" id="CP159204">
    <property type="protein sequence ID" value="XCF17695.1"/>
    <property type="molecule type" value="Genomic_DNA"/>
</dbReference>
<name>A0AAU8CEZ8_9EURY</name>
<protein>
    <submittedName>
        <fullName evidence="2">BGTF surface domain-containing protein</fullName>
    </submittedName>
</protein>
<dbReference type="AlphaFoldDB" id="A0AAU8CEZ8"/>
<dbReference type="GeneID" id="91108834"/>
<evidence type="ECO:0000313" key="2">
    <source>
        <dbReference type="EMBL" id="XCF17695.1"/>
    </source>
</evidence>
<feature type="domain" description="DUF7282" evidence="1">
    <location>
        <begin position="293"/>
        <end position="391"/>
    </location>
</feature>
<organism evidence="2">
    <name type="scientific">Halobacterium sp. NMX12-1</name>
    <dbReference type="NCBI Taxonomy" id="3166650"/>
    <lineage>
        <taxon>Archaea</taxon>
        <taxon>Methanobacteriati</taxon>
        <taxon>Methanobacteriota</taxon>
        <taxon>Stenosarchaea group</taxon>
        <taxon>Halobacteria</taxon>
        <taxon>Halobacteriales</taxon>
        <taxon>Halobacteriaceae</taxon>
        <taxon>Halobacterium</taxon>
    </lineage>
</organism>
<dbReference type="Pfam" id="PF23951">
    <property type="entry name" value="DUF7282"/>
    <property type="match status" value="1"/>
</dbReference>
<accession>A0AAU8CEZ8</accession>
<evidence type="ECO:0000259" key="1">
    <source>
        <dbReference type="Pfam" id="PF23951"/>
    </source>
</evidence>
<proteinExistence type="predicted"/>
<dbReference type="InterPro" id="IPR055706">
    <property type="entry name" value="Slg1/2_DUF7282"/>
</dbReference>
<sequence length="469" mass="49384">MNDPPLEEAIQPGTYTLEVSIEGDTWAYGELVVRENTELAAETGGLPGDYFGGNDTDNALGDVQTHEEIGRGNQDIVVGDYAALVLETNGTGYDAPFESNVTVDGLAEEGVEVRVGELDPEPNTDAETYTGSELRVAAQFGEGTGKFALLWDTSRVELGVGSNHTYGFELRVDASDNALFSEDRTLAAEQVTIVEPSFTLDAEPGYTLAPWDGDEIQISGRTNLLPGTTLNVRALQEPPEPRLWQNNVEVAQNGTFGTTLNFSDADRPTEFPLWVRNYEDQSSHIVRLTAANASLLFPSQTVSNGSVTVEHVTLSRGGFLRLTANDTTVGTAGPFPQTTNGSVDVALNGSLDGPTNVTATAIADANGNGVLDDTDPNYGNESSPVADTAVISPAVTATTTEPPENNTTTVATTAATTQPELRVNDEEPLAPVANNNGSSGGFVPLSPATTLLAVVAGLLLAARRGPDRL</sequence>